<dbReference type="PANTHER" id="PTHR46383">
    <property type="entry name" value="ASPARTATE AMINOTRANSFERASE"/>
    <property type="match status" value="1"/>
</dbReference>
<dbReference type="OMA" id="FYVMARF"/>
<evidence type="ECO:0000256" key="3">
    <source>
        <dbReference type="ARBA" id="ARBA00022576"/>
    </source>
</evidence>
<comment type="cofactor">
    <cofactor evidence="1">
        <name>pyridoxal 5'-phosphate</name>
        <dbReference type="ChEBI" id="CHEBI:597326"/>
    </cofactor>
</comment>
<gene>
    <name evidence="8" type="ORF">M0811_06817</name>
</gene>
<dbReference type="InterPro" id="IPR004839">
    <property type="entry name" value="Aminotransferase_I/II_large"/>
</dbReference>
<dbReference type="OrthoDB" id="7042322at2759"/>
<sequence>MQIDQEEKYTKEKETEKSQFDPSKWIRSQYQNLQMSSTLAINQRSAELESQGRKVYRFGFGQSPFPVPERIVKKLQKNAFQNKYTSVEGIKELRQTIAKFESMQKTQDPTFYSENNVIIAPGSKLNMVDLMMILKCTTLITTPAWVSYAKQAQILDLPIEYIHTSFEDDYKIKPQILQEKLSKINGTVLLILNAPNNPTGQSYSKQELEELSVVLKKHPVIVLADEIYSFLSFDNDYHSIAEFCPERTIISSGISKGFGAGGWRLGYLVFPEQLSFLIKPIQSLASEVFSSTSSPIQYSAVSIFSSLHKLSEYLDKSIIILRSIANFGYKTFTKAKIRTVFPNGGFYFYIDFENFRTSLESNNIKGSQSLCEHILQDANVALLAAKNFNRDINELAARLAFVDFDGKLALDNFSYDHVQKNGFLTDSFLREFCGKTIEGFEKLANWVPK</sequence>
<dbReference type="Pfam" id="PF00155">
    <property type="entry name" value="Aminotran_1_2"/>
    <property type="match status" value="1"/>
</dbReference>
<protein>
    <submittedName>
        <fullName evidence="8">Pyridoxal phosphate-dependent aminotransferase</fullName>
    </submittedName>
</protein>
<dbReference type="Proteomes" id="UP001149090">
    <property type="component" value="Unassembled WGS sequence"/>
</dbReference>
<dbReference type="EMBL" id="JAPDFW010000063">
    <property type="protein sequence ID" value="KAJ5075955.1"/>
    <property type="molecule type" value="Genomic_DNA"/>
</dbReference>
<name>A0A9Q0LNV3_ANAIG</name>
<dbReference type="CDD" id="cd00609">
    <property type="entry name" value="AAT_like"/>
    <property type="match status" value="1"/>
</dbReference>
<keyword evidence="4" id="KW-0808">Transferase</keyword>
<feature type="compositionally biased region" description="Basic and acidic residues" evidence="6">
    <location>
        <begin position="1"/>
        <end position="19"/>
    </location>
</feature>
<dbReference type="InterPro" id="IPR015424">
    <property type="entry name" value="PyrdxlP-dep_Trfase"/>
</dbReference>
<evidence type="ECO:0000313" key="9">
    <source>
        <dbReference type="Proteomes" id="UP001149090"/>
    </source>
</evidence>
<dbReference type="SUPFAM" id="SSF53383">
    <property type="entry name" value="PLP-dependent transferases"/>
    <property type="match status" value="1"/>
</dbReference>
<dbReference type="GO" id="GO:0006520">
    <property type="term" value="P:amino acid metabolic process"/>
    <property type="evidence" value="ECO:0007669"/>
    <property type="project" value="InterPro"/>
</dbReference>
<evidence type="ECO:0000259" key="7">
    <source>
        <dbReference type="Pfam" id="PF00155"/>
    </source>
</evidence>
<evidence type="ECO:0000256" key="1">
    <source>
        <dbReference type="ARBA" id="ARBA00001933"/>
    </source>
</evidence>
<dbReference type="InterPro" id="IPR015422">
    <property type="entry name" value="PyrdxlP-dep_Trfase_small"/>
</dbReference>
<evidence type="ECO:0000256" key="2">
    <source>
        <dbReference type="ARBA" id="ARBA00007441"/>
    </source>
</evidence>
<accession>A0A9Q0LNV3</accession>
<keyword evidence="3 8" id="KW-0032">Aminotransferase</keyword>
<dbReference type="InterPro" id="IPR004838">
    <property type="entry name" value="NHTrfase_class1_PyrdxlP-BS"/>
</dbReference>
<feature type="region of interest" description="Disordered" evidence="6">
    <location>
        <begin position="1"/>
        <end position="21"/>
    </location>
</feature>
<dbReference type="GO" id="GO:0030170">
    <property type="term" value="F:pyridoxal phosphate binding"/>
    <property type="evidence" value="ECO:0007669"/>
    <property type="project" value="InterPro"/>
</dbReference>
<dbReference type="PROSITE" id="PS00105">
    <property type="entry name" value="AA_TRANSFER_CLASS_1"/>
    <property type="match status" value="1"/>
</dbReference>
<dbReference type="Gene3D" id="3.40.640.10">
    <property type="entry name" value="Type I PLP-dependent aspartate aminotransferase-like (Major domain)"/>
    <property type="match status" value="1"/>
</dbReference>
<evidence type="ECO:0000313" key="8">
    <source>
        <dbReference type="EMBL" id="KAJ5075955.1"/>
    </source>
</evidence>
<organism evidence="8 9">
    <name type="scientific">Anaeramoeba ignava</name>
    <name type="common">Anaerobic marine amoeba</name>
    <dbReference type="NCBI Taxonomy" id="1746090"/>
    <lineage>
        <taxon>Eukaryota</taxon>
        <taxon>Metamonada</taxon>
        <taxon>Anaeramoebidae</taxon>
        <taxon>Anaeramoeba</taxon>
    </lineage>
</organism>
<comment type="similarity">
    <text evidence="2">Belongs to the class-I pyridoxal-phosphate-dependent aminotransferase family.</text>
</comment>
<reference evidence="8" key="1">
    <citation type="submission" date="2022-10" db="EMBL/GenBank/DDBJ databases">
        <title>Novel sulphate-reducing endosymbionts in the free-living metamonad Anaeramoeba.</title>
        <authorList>
            <person name="Jerlstrom-Hultqvist J."/>
            <person name="Cepicka I."/>
            <person name="Gallot-Lavallee L."/>
            <person name="Salas-Leiva D."/>
            <person name="Curtis B.A."/>
            <person name="Zahonova K."/>
            <person name="Pipaliya S."/>
            <person name="Dacks J."/>
            <person name="Roger A.J."/>
        </authorList>
    </citation>
    <scope>NUCLEOTIDE SEQUENCE</scope>
    <source>
        <strain evidence="8">BMAN</strain>
    </source>
</reference>
<dbReference type="PANTHER" id="PTHR46383:SF1">
    <property type="entry name" value="ASPARTATE AMINOTRANSFERASE"/>
    <property type="match status" value="1"/>
</dbReference>
<dbReference type="AlphaFoldDB" id="A0A9Q0LNV3"/>
<dbReference type="Gene3D" id="3.90.1150.10">
    <property type="entry name" value="Aspartate Aminotransferase, domain 1"/>
    <property type="match status" value="1"/>
</dbReference>
<feature type="domain" description="Aminotransferase class I/classII large" evidence="7">
    <location>
        <begin position="54"/>
        <end position="388"/>
    </location>
</feature>
<dbReference type="InterPro" id="IPR015421">
    <property type="entry name" value="PyrdxlP-dep_Trfase_major"/>
</dbReference>
<keyword evidence="9" id="KW-1185">Reference proteome</keyword>
<dbReference type="InterPro" id="IPR050596">
    <property type="entry name" value="AspAT/PAT-like"/>
</dbReference>
<evidence type="ECO:0000256" key="6">
    <source>
        <dbReference type="SAM" id="MobiDB-lite"/>
    </source>
</evidence>
<dbReference type="GO" id="GO:0008483">
    <property type="term" value="F:transaminase activity"/>
    <property type="evidence" value="ECO:0007669"/>
    <property type="project" value="UniProtKB-KW"/>
</dbReference>
<comment type="caution">
    <text evidence="8">The sequence shown here is derived from an EMBL/GenBank/DDBJ whole genome shotgun (WGS) entry which is preliminary data.</text>
</comment>
<keyword evidence="5" id="KW-0663">Pyridoxal phosphate</keyword>
<evidence type="ECO:0000256" key="4">
    <source>
        <dbReference type="ARBA" id="ARBA00022679"/>
    </source>
</evidence>
<proteinExistence type="inferred from homology"/>
<evidence type="ECO:0000256" key="5">
    <source>
        <dbReference type="ARBA" id="ARBA00022898"/>
    </source>
</evidence>